<reference evidence="3" key="1">
    <citation type="journal article" date="2013" name="Nat. Genet.">
        <title>The duck genome and transcriptome provide insight into an avian influenza virus reservoir species.</title>
        <authorList>
            <person name="Huang Y."/>
            <person name="Li Y."/>
            <person name="Burt D.W."/>
            <person name="Chen H."/>
            <person name="Zhang Y."/>
            <person name="Qian W."/>
            <person name="Kim H."/>
            <person name="Gan S."/>
            <person name="Zhao Y."/>
            <person name="Li J."/>
            <person name="Yi K."/>
            <person name="Feng H."/>
            <person name="Zhu P."/>
            <person name="Li B."/>
            <person name="Liu Q."/>
            <person name="Fairley S."/>
            <person name="Magor K.E."/>
            <person name="Du Z."/>
            <person name="Hu X."/>
            <person name="Goodman L."/>
            <person name="Tafer H."/>
            <person name="Vignal A."/>
            <person name="Lee T."/>
            <person name="Kim K.W."/>
            <person name="Sheng Z."/>
            <person name="An Y."/>
            <person name="Searle S."/>
            <person name="Herrero J."/>
            <person name="Groenen M.A."/>
            <person name="Crooijmans R.P."/>
            <person name="Faraut T."/>
            <person name="Cai Q."/>
            <person name="Webster R.G."/>
            <person name="Aldridge J.R."/>
            <person name="Warren W.C."/>
            <person name="Bartschat S."/>
            <person name="Kehr S."/>
            <person name="Marz M."/>
            <person name="Stadler P.F."/>
            <person name="Smith J."/>
            <person name="Kraus R.H."/>
            <person name="Zhao Y."/>
            <person name="Ren L."/>
            <person name="Fei J."/>
            <person name="Morisson M."/>
            <person name="Kaiser P."/>
            <person name="Griffin D.K."/>
            <person name="Rao M."/>
            <person name="Pitel F."/>
            <person name="Wang J."/>
            <person name="Li N."/>
        </authorList>
    </citation>
    <scope>NUCLEOTIDE SEQUENCE [LARGE SCALE GENOMIC DNA]</scope>
</reference>
<name>R0KTW3_ANAPL</name>
<feature type="compositionally biased region" description="Basic and acidic residues" evidence="1">
    <location>
        <begin position="48"/>
        <end position="57"/>
    </location>
</feature>
<proteinExistence type="predicted"/>
<evidence type="ECO:0000313" key="3">
    <source>
        <dbReference type="Proteomes" id="UP000296049"/>
    </source>
</evidence>
<feature type="region of interest" description="Disordered" evidence="1">
    <location>
        <begin position="1"/>
        <end position="69"/>
    </location>
</feature>
<evidence type="ECO:0000256" key="1">
    <source>
        <dbReference type="SAM" id="MobiDB-lite"/>
    </source>
</evidence>
<feature type="compositionally biased region" description="Low complexity" evidence="1">
    <location>
        <begin position="23"/>
        <end position="35"/>
    </location>
</feature>
<protein>
    <submittedName>
        <fullName evidence="2">FYVE, RhoGEF and PH domain-containing protein 2</fullName>
    </submittedName>
</protein>
<sequence>MAARHQAEQESEEEEEQQKRKASAAGQKEQQGQKGLSFKCLRSFRHKISGDNWRRQQDPGLEAGSKEPEEKKIALELLETEQAYVNRLHLLDQVSWGAEKCMQAWEVIALLQPAPTSTAWAAHADKPGTHLAVVLFSLTGLGYCGSAWAQFSVRTGQELFPGGYGENESVQM</sequence>
<dbReference type="EMBL" id="KB820798">
    <property type="protein sequence ID" value="EOA92614.1"/>
    <property type="molecule type" value="Genomic_DNA"/>
</dbReference>
<keyword evidence="3" id="KW-1185">Reference proteome</keyword>
<dbReference type="AlphaFoldDB" id="R0KTW3"/>
<gene>
    <name evidence="2" type="ORF">Anapl_18747</name>
</gene>
<organism evidence="2 3">
    <name type="scientific">Anas platyrhynchos</name>
    <name type="common">Mallard</name>
    <name type="synonym">Anas boschas</name>
    <dbReference type="NCBI Taxonomy" id="8839"/>
    <lineage>
        <taxon>Eukaryota</taxon>
        <taxon>Metazoa</taxon>
        <taxon>Chordata</taxon>
        <taxon>Craniata</taxon>
        <taxon>Vertebrata</taxon>
        <taxon>Euteleostomi</taxon>
        <taxon>Archelosauria</taxon>
        <taxon>Archosauria</taxon>
        <taxon>Dinosauria</taxon>
        <taxon>Saurischia</taxon>
        <taxon>Theropoda</taxon>
        <taxon>Coelurosauria</taxon>
        <taxon>Aves</taxon>
        <taxon>Neognathae</taxon>
        <taxon>Galloanserae</taxon>
        <taxon>Anseriformes</taxon>
        <taxon>Anatidae</taxon>
        <taxon>Anatinae</taxon>
        <taxon>Anas</taxon>
    </lineage>
</organism>
<accession>R0KTW3</accession>
<dbReference type="Proteomes" id="UP000296049">
    <property type="component" value="Unassembled WGS sequence"/>
</dbReference>
<evidence type="ECO:0000313" key="2">
    <source>
        <dbReference type="EMBL" id="EOA92614.1"/>
    </source>
</evidence>